<dbReference type="AlphaFoldDB" id="A0A9P7FG58"/>
<comment type="caution">
    <text evidence="12">The sequence shown here is derived from an EMBL/GenBank/DDBJ whole genome shotgun (WGS) entry which is preliminary data.</text>
</comment>
<dbReference type="GO" id="GO:0005789">
    <property type="term" value="C:endoplasmic reticulum membrane"/>
    <property type="evidence" value="ECO:0007669"/>
    <property type="project" value="UniProtKB-SubCell"/>
</dbReference>
<comment type="function">
    <text evidence="8">Component of the ERMES/MDM complex, which serves as a molecular tether to connect the endoplasmic reticulum (ER) and mitochondria. Components of this complex are involved in the control of mitochondrial shape and protein biogenesis, and function in nonvesicular lipid trafficking between the ER and mitochondria. The MDM12-MMM1 subcomplex functions in the major beta-barrel assembly pathway that is responsible for biogenesis of all outer membrane beta-barrel proteins, and acts in a late step after the SAM complex. The MDM10-MDM12-MMM1 subcomplex further acts in the TOM40-specific pathway after the action of the MDM12-MMM1 complex. Essential for establishing and maintaining the structure of mitochondria and maintenance of mtDNA nucleoids.</text>
</comment>
<feature type="transmembrane region" description="Helical" evidence="10">
    <location>
        <begin position="12"/>
        <end position="32"/>
    </location>
</feature>
<keyword evidence="5" id="KW-0445">Lipid transport</keyword>
<keyword evidence="3 8" id="KW-0256">Endoplasmic reticulum</keyword>
<dbReference type="CDD" id="cd21671">
    <property type="entry name" value="SMP_Mmm1"/>
    <property type="match status" value="1"/>
</dbReference>
<name>A0A9P7FG58_9AGAM</name>
<evidence type="ECO:0000256" key="4">
    <source>
        <dbReference type="ARBA" id="ARBA00022989"/>
    </source>
</evidence>
<feature type="compositionally biased region" description="Basic and acidic residues" evidence="9">
    <location>
        <begin position="61"/>
        <end position="70"/>
    </location>
</feature>
<keyword evidence="13" id="KW-1185">Reference proteome</keyword>
<dbReference type="Pfam" id="PF10296">
    <property type="entry name" value="MMM1"/>
    <property type="match status" value="2"/>
</dbReference>
<organism evidence="12 13">
    <name type="scientific">Suillus discolor</name>
    <dbReference type="NCBI Taxonomy" id="1912936"/>
    <lineage>
        <taxon>Eukaryota</taxon>
        <taxon>Fungi</taxon>
        <taxon>Dikarya</taxon>
        <taxon>Basidiomycota</taxon>
        <taxon>Agaricomycotina</taxon>
        <taxon>Agaricomycetes</taxon>
        <taxon>Agaricomycetidae</taxon>
        <taxon>Boletales</taxon>
        <taxon>Suillineae</taxon>
        <taxon>Suillaceae</taxon>
        <taxon>Suillus</taxon>
    </lineage>
</organism>
<feature type="region of interest" description="Disordered" evidence="9">
    <location>
        <begin position="44"/>
        <end position="70"/>
    </location>
</feature>
<keyword evidence="1" id="KW-0813">Transport</keyword>
<evidence type="ECO:0000259" key="11">
    <source>
        <dbReference type="PROSITE" id="PS51847"/>
    </source>
</evidence>
<protein>
    <recommendedName>
        <fullName evidence="8">Maintenance of mitochondrial morphology protein 1</fullName>
    </recommendedName>
</protein>
<comment type="similarity">
    <text evidence="8">Belongs to the MMM1 family.</text>
</comment>
<dbReference type="InterPro" id="IPR031468">
    <property type="entry name" value="SMP_LBD"/>
</dbReference>
<evidence type="ECO:0000256" key="5">
    <source>
        <dbReference type="ARBA" id="ARBA00023055"/>
    </source>
</evidence>
<keyword evidence="6" id="KW-0446">Lipid-binding</keyword>
<keyword evidence="7 8" id="KW-0472">Membrane</keyword>
<sequence length="321" mass="36072">MGNNYIFSLTPTFTQGLVLGQLSILVLLALVLKYLFFIPPESETETVPFHPLSKSNPSWHQDVKEDDKDSVPEQESAHWFNILARQVVEVYRAKLQNNLTGYEGIEVARRKIEDHANNLRPRGFLDHITVHSVDLGMSAPKLSNARVVNDNDGDSAPTTIEFDMSYTDTISVSLSTSYLFNYPMSSFARLPVSLTISLSLFESKVTLVPPSPASAAPVLTISLPQDFTLNLKTTSLMGSRAMLRDVPKLHELIEYQVRKVLALRGTVESYSTWYGKLGYRSTGDRKRTGCFQRAGLMVEGVFIHAILQLCNHFTRSNNHRY</sequence>
<reference evidence="12" key="1">
    <citation type="journal article" date="2020" name="New Phytol.">
        <title>Comparative genomics reveals dynamic genome evolution in host specialist ectomycorrhizal fungi.</title>
        <authorList>
            <person name="Lofgren L.A."/>
            <person name="Nguyen N.H."/>
            <person name="Vilgalys R."/>
            <person name="Ruytinx J."/>
            <person name="Liao H.L."/>
            <person name="Branco S."/>
            <person name="Kuo A."/>
            <person name="LaButti K."/>
            <person name="Lipzen A."/>
            <person name="Andreopoulos W."/>
            <person name="Pangilinan J."/>
            <person name="Riley R."/>
            <person name="Hundley H."/>
            <person name="Na H."/>
            <person name="Barry K."/>
            <person name="Grigoriev I.V."/>
            <person name="Stajich J.E."/>
            <person name="Kennedy P.G."/>
        </authorList>
    </citation>
    <scope>NUCLEOTIDE SEQUENCE</scope>
    <source>
        <strain evidence="12">FC423</strain>
    </source>
</reference>
<evidence type="ECO:0000256" key="1">
    <source>
        <dbReference type="ARBA" id="ARBA00022448"/>
    </source>
</evidence>
<feature type="topological domain" description="Cytoplasmic" evidence="8">
    <location>
        <begin position="38"/>
        <end position="321"/>
    </location>
</feature>
<feature type="topological domain" description="Lumenal" evidence="8">
    <location>
        <begin position="1"/>
        <end position="16"/>
    </location>
</feature>
<dbReference type="HAMAP" id="MF_03103">
    <property type="entry name" value="Mmm1"/>
    <property type="match status" value="1"/>
</dbReference>
<evidence type="ECO:0000256" key="6">
    <source>
        <dbReference type="ARBA" id="ARBA00023121"/>
    </source>
</evidence>
<dbReference type="GO" id="GO:0015914">
    <property type="term" value="P:phospholipid transport"/>
    <property type="evidence" value="ECO:0007669"/>
    <property type="project" value="TreeGrafter"/>
</dbReference>
<dbReference type="InterPro" id="IPR019411">
    <property type="entry name" value="MMM1_dom"/>
</dbReference>
<evidence type="ECO:0000256" key="2">
    <source>
        <dbReference type="ARBA" id="ARBA00022692"/>
    </source>
</evidence>
<dbReference type="PROSITE" id="PS51847">
    <property type="entry name" value="SMP"/>
    <property type="match status" value="1"/>
</dbReference>
<dbReference type="PANTHER" id="PTHR13466">
    <property type="entry name" value="TEX2 PROTEIN-RELATED"/>
    <property type="match status" value="1"/>
</dbReference>
<dbReference type="InterPro" id="IPR027537">
    <property type="entry name" value="Mmm1"/>
</dbReference>
<evidence type="ECO:0000256" key="9">
    <source>
        <dbReference type="SAM" id="MobiDB-lite"/>
    </source>
</evidence>
<dbReference type="EMBL" id="JABBWM010000004">
    <property type="protein sequence ID" value="KAG2117764.1"/>
    <property type="molecule type" value="Genomic_DNA"/>
</dbReference>
<keyword evidence="4 8" id="KW-1133">Transmembrane helix</keyword>
<evidence type="ECO:0000256" key="10">
    <source>
        <dbReference type="SAM" id="Phobius"/>
    </source>
</evidence>
<evidence type="ECO:0000256" key="7">
    <source>
        <dbReference type="ARBA" id="ARBA00023136"/>
    </source>
</evidence>
<dbReference type="OrthoDB" id="5599157at2759"/>
<dbReference type="Proteomes" id="UP000823399">
    <property type="component" value="Unassembled WGS sequence"/>
</dbReference>
<evidence type="ECO:0000256" key="8">
    <source>
        <dbReference type="HAMAP-Rule" id="MF_03103"/>
    </source>
</evidence>
<dbReference type="GO" id="GO:0045040">
    <property type="term" value="P:protein insertion into mitochondrial outer membrane"/>
    <property type="evidence" value="ECO:0007669"/>
    <property type="project" value="UniProtKB-UniRule"/>
</dbReference>
<comment type="subunit">
    <text evidence="8">Homodimer. Component of the ER-mitochondria encounter structure (ERMES) or MDM complex, composed of MMM1, MDM10, MDM12 and MDM34. A MMM1 homodimer associates with one molecule of MDM12 on each side in a pairwise head-to-tail manner, and the SMP-LTD domains of MMM1 and MDM12 generate a continuous hydrophobic tunnel for phospholipid trafficking.</text>
</comment>
<dbReference type="PANTHER" id="PTHR13466:SF0">
    <property type="entry name" value="SMP-LTD DOMAIN-CONTAINING PROTEIN"/>
    <property type="match status" value="1"/>
</dbReference>
<dbReference type="GO" id="GO:0032865">
    <property type="term" value="C:ERMES complex"/>
    <property type="evidence" value="ECO:0007669"/>
    <property type="project" value="UniProtKB-UniRule"/>
</dbReference>
<accession>A0A9P7FG58</accession>
<gene>
    <name evidence="8" type="primary">MMM1</name>
    <name evidence="12" type="ORF">F5147DRAFT_832951</name>
</gene>
<feature type="domain" description="SMP-LTD" evidence="11">
    <location>
        <begin position="73"/>
        <end position="276"/>
    </location>
</feature>
<evidence type="ECO:0000256" key="3">
    <source>
        <dbReference type="ARBA" id="ARBA00022824"/>
    </source>
</evidence>
<dbReference type="GO" id="GO:0008289">
    <property type="term" value="F:lipid binding"/>
    <property type="evidence" value="ECO:0007669"/>
    <property type="project" value="UniProtKB-KW"/>
</dbReference>
<evidence type="ECO:0000313" key="13">
    <source>
        <dbReference type="Proteomes" id="UP000823399"/>
    </source>
</evidence>
<evidence type="ECO:0000313" key="12">
    <source>
        <dbReference type="EMBL" id="KAG2117764.1"/>
    </source>
</evidence>
<comment type="subcellular location">
    <subcellularLocation>
        <location evidence="8">Endoplasmic reticulum membrane</location>
        <topology evidence="8">Single-pass type I membrane protein</topology>
    </subcellularLocation>
    <text evidence="8">The ERMES/MDM complex localizes to a few discrete foci (around 10 per single cell), that represent mitochondria-endoplasmic reticulum junctions. These foci are often found next to mtDNA nucleoids.</text>
</comment>
<keyword evidence="2 8" id="KW-0812">Transmembrane</keyword>
<dbReference type="GO" id="GO:1990456">
    <property type="term" value="P:mitochondrion-endoplasmic reticulum membrane tethering"/>
    <property type="evidence" value="ECO:0007669"/>
    <property type="project" value="TreeGrafter"/>
</dbReference>
<proteinExistence type="inferred from homology"/>